<dbReference type="Pfam" id="PF00100">
    <property type="entry name" value="Zona_pellucida"/>
    <property type="match status" value="3"/>
</dbReference>
<organism evidence="17 18">
    <name type="scientific">Polypterus senegalus</name>
    <name type="common">Senegal bichir</name>
    <dbReference type="NCBI Taxonomy" id="55291"/>
    <lineage>
        <taxon>Eukaryota</taxon>
        <taxon>Metazoa</taxon>
        <taxon>Chordata</taxon>
        <taxon>Craniata</taxon>
        <taxon>Vertebrata</taxon>
        <taxon>Euteleostomi</taxon>
        <taxon>Actinopterygii</taxon>
        <taxon>Polypteriformes</taxon>
        <taxon>Polypteridae</taxon>
        <taxon>Polypterus</taxon>
    </lineage>
</organism>
<dbReference type="GO" id="GO:0032099">
    <property type="term" value="P:negative regulation of appetite"/>
    <property type="evidence" value="ECO:0007669"/>
    <property type="project" value="InterPro"/>
</dbReference>
<dbReference type="PANTHER" id="PTHR11576">
    <property type="entry name" value="ZONA PELLUCIDA SPERM-BINDING PROTEIN 3"/>
    <property type="match status" value="1"/>
</dbReference>
<dbReference type="GO" id="GO:0005615">
    <property type="term" value="C:extracellular space"/>
    <property type="evidence" value="ECO:0007669"/>
    <property type="project" value="InterPro"/>
</dbReference>
<dbReference type="Pfam" id="PF06373">
    <property type="entry name" value="CART"/>
    <property type="match status" value="1"/>
</dbReference>
<accession>A0A8X7X8M1</accession>
<evidence type="ECO:0000259" key="16">
    <source>
        <dbReference type="PROSITE" id="PS51034"/>
    </source>
</evidence>
<keyword evidence="9" id="KW-0812">Transmembrane</keyword>
<keyword evidence="6" id="KW-0964">Secreted</keyword>
<sequence length="982" mass="109817">MDSAEDITYFRETIEDLSEETTMLATLLVSDIDETIFEIIEEQGQMVLEDAASSLEEHYPHREYVARELAEVLEGLLENNQDNAIAVEKKASQIPRSRRVEDRWLDEFPAKTIDSEQEKELLGALQEVLEKLQHRRLSTWDKKFSRVPRVLDHLVLIAPPGGAEDSFSQAAESMQLPLAAIQAPNQAVEDSISHGALQVVGESPSAMEAATKRPGGGGFPLLGLTNPIDDFQADKWDYDTPSQKTVAKLGIGHSKPKLFMPAKGIPFMISPFPESLLDPRALTGPSAKLPLALKALLNPTPPRPVVTLPVLPKSDVSLACSLSKMMVRVKKAFFGFGYTEAELVLGNNCKSNGKDEASGDLLFNYPLNACNGKRSMHEGCLTYENVLHFKPQIVPGVIRRKQPVNVALQCCYFRYYHVYKAAVHPTWSAPSGVKTLHHPSGMVLKLMDATFSKPSEAKEYHLGQEIHFQVASYPDRSRQWLFLHSCFATPSPNPNSSPRYTVIDNYGCMVDSKQESCSSRFERPRIANVVSFTVSAFQFNDHKQVYFHCKMFTKKSQDVTNTAKFCTYNKKLARYYHVYKGAVHPTWSAPSGVRTLHHSSGMVLKLMDGNLKYPDLELCSWLMCGVEFLGVANVVNLFLCTATFSKPSEAKYHLGQEIHFSAISYPNSTRQWLFLQSCFATPGPNPNSRLQYTVIDNYGHRISLITLTTIAHAGGRSLMVMTEYVNAVTQSVALQNMMKIHEGCLTYENVLHSKPEVHGIIRRKQPINVVLKCCYFRYYHVYKGAVHPTWSVPSGVRSLHHPSGMVLKIMDASFTKPSEAKYHLGQEIHFQAVSYPNSARQWLFLHSCYATPSPNPNSRPQYAVIDNYGCMVDSKRESCSSRFERPRMANVVSFTVSAFQFNDHKQQELGGHDGVRECCDSVCGPSEYEEGKKTVFEWPPPDFPTEGNCSTNGLILHIFSVTESEGPVEVGHDEGPVEVGGF</sequence>
<dbReference type="FunFam" id="2.60.40.3210:FF:000001">
    <property type="entry name" value="Zona pellucida sperm-binding protein 3"/>
    <property type="match status" value="1"/>
</dbReference>
<dbReference type="InterPro" id="IPR042235">
    <property type="entry name" value="ZP-C_dom"/>
</dbReference>
<dbReference type="GO" id="GO:0007186">
    <property type="term" value="P:G protein-coupled receptor signaling pathway"/>
    <property type="evidence" value="ECO:0007669"/>
    <property type="project" value="InterPro"/>
</dbReference>
<comment type="subcellular location">
    <subcellularLocation>
        <location evidence="1">Cell membrane</location>
        <topology evidence="1">Single-pass type I membrane protein</topology>
    </subcellularLocation>
    <subcellularLocation>
        <location evidence="2">Secreted</location>
        <location evidence="2">Extracellular space</location>
        <location evidence="2">Extracellular matrix</location>
    </subcellularLocation>
</comment>
<dbReference type="PANTHER" id="PTHR11576:SF16">
    <property type="entry name" value="ZONA PELLUCIDA SPERM-BINDING PROTEIN 3"/>
    <property type="match status" value="1"/>
</dbReference>
<evidence type="ECO:0000256" key="1">
    <source>
        <dbReference type="ARBA" id="ARBA00004251"/>
    </source>
</evidence>
<evidence type="ECO:0000256" key="7">
    <source>
        <dbReference type="ARBA" id="ARBA00022530"/>
    </source>
</evidence>
<keyword evidence="11" id="KW-1133">Transmembrane helix</keyword>
<dbReference type="Pfam" id="PF23344">
    <property type="entry name" value="ZP-N"/>
    <property type="match status" value="1"/>
</dbReference>
<dbReference type="AlphaFoldDB" id="A0A8X7X8M1"/>
<reference evidence="17 18" key="1">
    <citation type="journal article" date="2021" name="Cell">
        <title>Tracing the genetic footprints of vertebrate landing in non-teleost ray-finned fishes.</title>
        <authorList>
            <person name="Bi X."/>
            <person name="Wang K."/>
            <person name="Yang L."/>
            <person name="Pan H."/>
            <person name="Jiang H."/>
            <person name="Wei Q."/>
            <person name="Fang M."/>
            <person name="Yu H."/>
            <person name="Zhu C."/>
            <person name="Cai Y."/>
            <person name="He Y."/>
            <person name="Gan X."/>
            <person name="Zeng H."/>
            <person name="Yu D."/>
            <person name="Zhu Y."/>
            <person name="Jiang H."/>
            <person name="Qiu Q."/>
            <person name="Yang H."/>
            <person name="Zhang Y.E."/>
            <person name="Wang W."/>
            <person name="Zhu M."/>
            <person name="He S."/>
            <person name="Zhang G."/>
        </authorList>
    </citation>
    <scope>NUCLEOTIDE SEQUENCE [LARGE SCALE GENOMIC DNA]</scope>
    <source>
        <strain evidence="17">Bchr_013</strain>
    </source>
</reference>
<dbReference type="InterPro" id="IPR001507">
    <property type="entry name" value="ZP_dom"/>
</dbReference>
<evidence type="ECO:0000256" key="13">
    <source>
        <dbReference type="ARBA" id="ARBA00023157"/>
    </source>
</evidence>
<evidence type="ECO:0000256" key="2">
    <source>
        <dbReference type="ARBA" id="ARBA00004498"/>
    </source>
</evidence>
<evidence type="ECO:0000256" key="10">
    <source>
        <dbReference type="ARBA" id="ARBA00022729"/>
    </source>
</evidence>
<dbReference type="Gene3D" id="2.60.40.4100">
    <property type="entry name" value="Zona pellucida, ZP-C domain"/>
    <property type="match status" value="3"/>
</dbReference>
<evidence type="ECO:0000256" key="8">
    <source>
        <dbReference type="ARBA" id="ARBA00022685"/>
    </source>
</evidence>
<evidence type="ECO:0000256" key="12">
    <source>
        <dbReference type="ARBA" id="ARBA00023136"/>
    </source>
</evidence>
<keyword evidence="5" id="KW-1003">Cell membrane</keyword>
<comment type="similarity">
    <text evidence="3">Belongs to the ZP domain family. ZPC subfamily.</text>
</comment>
<dbReference type="InterPro" id="IPR055355">
    <property type="entry name" value="ZP-C"/>
</dbReference>
<dbReference type="GO" id="GO:0043410">
    <property type="term" value="P:positive regulation of MAPK cascade"/>
    <property type="evidence" value="ECO:0007669"/>
    <property type="project" value="InterPro"/>
</dbReference>
<keyword evidence="14" id="KW-0325">Glycoprotein</keyword>
<feature type="domain" description="ZP" evidence="16">
    <location>
        <begin position="319"/>
        <end position="573"/>
    </location>
</feature>
<dbReference type="GO" id="GO:0005886">
    <property type="term" value="C:plasma membrane"/>
    <property type="evidence" value="ECO:0007669"/>
    <property type="project" value="UniProtKB-SubCell"/>
</dbReference>
<keyword evidence="10" id="KW-0732">Signal</keyword>
<evidence type="ECO:0000256" key="3">
    <source>
        <dbReference type="ARBA" id="ARBA00006735"/>
    </source>
</evidence>
<protein>
    <recommendedName>
        <fullName evidence="4">Zona pellucida sperm-binding protein 3</fullName>
    </recommendedName>
    <alternativeName>
        <fullName evidence="15">Zona pellucida glycoprotein 3</fullName>
    </alternativeName>
</protein>
<dbReference type="FunFam" id="2.60.40.4100:FF:000002">
    <property type="entry name" value="Zona pellucida sperm-binding protein 3"/>
    <property type="match status" value="2"/>
</dbReference>
<name>A0A8X7X8M1_POLSE</name>
<dbReference type="GO" id="GO:0008343">
    <property type="term" value="P:adult feeding behavior"/>
    <property type="evidence" value="ECO:0007669"/>
    <property type="project" value="InterPro"/>
</dbReference>
<feature type="non-terminal residue" evidence="17">
    <location>
        <position position="982"/>
    </location>
</feature>
<evidence type="ECO:0000256" key="4">
    <source>
        <dbReference type="ARBA" id="ARBA00017980"/>
    </source>
</evidence>
<keyword evidence="18" id="KW-1185">Reference proteome</keyword>
<dbReference type="EMBL" id="JAATIS010004040">
    <property type="protein sequence ID" value="KAG2463174.1"/>
    <property type="molecule type" value="Genomic_DNA"/>
</dbReference>
<feature type="non-terminal residue" evidence="17">
    <location>
        <position position="1"/>
    </location>
</feature>
<dbReference type="SMART" id="SM00241">
    <property type="entry name" value="ZP"/>
    <property type="match status" value="1"/>
</dbReference>
<evidence type="ECO:0000256" key="14">
    <source>
        <dbReference type="ARBA" id="ARBA00023180"/>
    </source>
</evidence>
<evidence type="ECO:0000256" key="15">
    <source>
        <dbReference type="ARBA" id="ARBA00030824"/>
    </source>
</evidence>
<evidence type="ECO:0000256" key="6">
    <source>
        <dbReference type="ARBA" id="ARBA00022525"/>
    </source>
</evidence>
<keyword evidence="13" id="KW-1015">Disulfide bond</keyword>
<evidence type="ECO:0000256" key="11">
    <source>
        <dbReference type="ARBA" id="ARBA00022989"/>
    </source>
</evidence>
<evidence type="ECO:0000256" key="9">
    <source>
        <dbReference type="ARBA" id="ARBA00022692"/>
    </source>
</evidence>
<keyword evidence="12" id="KW-0472">Membrane</keyword>
<dbReference type="Gene3D" id="2.60.40.3210">
    <property type="entry name" value="Zona pellucida, ZP-N domain"/>
    <property type="match status" value="2"/>
</dbReference>
<evidence type="ECO:0000313" key="17">
    <source>
        <dbReference type="EMBL" id="KAG2463174.1"/>
    </source>
</evidence>
<keyword evidence="7" id="KW-0272">Extracellular matrix</keyword>
<comment type="caution">
    <text evidence="17">The sequence shown here is derived from an EMBL/GenBank/DDBJ whole genome shotgun (WGS) entry which is preliminary data.</text>
</comment>
<evidence type="ECO:0000313" key="18">
    <source>
        <dbReference type="Proteomes" id="UP000886611"/>
    </source>
</evidence>
<dbReference type="PROSITE" id="PS51034">
    <property type="entry name" value="ZP_2"/>
    <property type="match status" value="2"/>
</dbReference>
<feature type="domain" description="ZP" evidence="16">
    <location>
        <begin position="639"/>
        <end position="933"/>
    </location>
</feature>
<keyword evidence="8" id="KW-0165">Cleavage on pair of basic residues</keyword>
<proteinExistence type="inferred from homology"/>
<dbReference type="GO" id="GO:0009267">
    <property type="term" value="P:cellular response to starvation"/>
    <property type="evidence" value="ECO:0007669"/>
    <property type="project" value="InterPro"/>
</dbReference>
<dbReference type="InterPro" id="IPR055356">
    <property type="entry name" value="ZP-N"/>
</dbReference>
<dbReference type="Proteomes" id="UP000886611">
    <property type="component" value="Unassembled WGS sequence"/>
</dbReference>
<dbReference type="InterPro" id="IPR009106">
    <property type="entry name" value="CART"/>
</dbReference>
<gene>
    <name evidence="17" type="primary">Zp3_0</name>
    <name evidence="17" type="ORF">GTO96_0000525</name>
</gene>
<evidence type="ECO:0000256" key="5">
    <source>
        <dbReference type="ARBA" id="ARBA00022475"/>
    </source>
</evidence>